<name>A0A0A9B183_ARUDO</name>
<accession>A0A0A9B183</accession>
<reference evidence="1" key="1">
    <citation type="submission" date="2014-09" db="EMBL/GenBank/DDBJ databases">
        <authorList>
            <person name="Magalhaes I.L.F."/>
            <person name="Oliveira U."/>
            <person name="Santos F.R."/>
            <person name="Vidigal T.H.D.A."/>
            <person name="Brescovit A.D."/>
            <person name="Santos A.J."/>
        </authorList>
    </citation>
    <scope>NUCLEOTIDE SEQUENCE</scope>
    <source>
        <tissue evidence="1">Shoot tissue taken approximately 20 cm above the soil surface</tissue>
    </source>
</reference>
<evidence type="ECO:0000313" key="1">
    <source>
        <dbReference type="EMBL" id="JAD55913.1"/>
    </source>
</evidence>
<protein>
    <submittedName>
        <fullName evidence="1">Uncharacterized protein</fullName>
    </submittedName>
</protein>
<proteinExistence type="predicted"/>
<sequence>MPWMGLGRGQRD</sequence>
<dbReference type="EMBL" id="GBRH01241982">
    <property type="protein sequence ID" value="JAD55913.1"/>
    <property type="molecule type" value="Transcribed_RNA"/>
</dbReference>
<organism evidence="1">
    <name type="scientific">Arundo donax</name>
    <name type="common">Giant reed</name>
    <name type="synonym">Donax arundinaceus</name>
    <dbReference type="NCBI Taxonomy" id="35708"/>
    <lineage>
        <taxon>Eukaryota</taxon>
        <taxon>Viridiplantae</taxon>
        <taxon>Streptophyta</taxon>
        <taxon>Embryophyta</taxon>
        <taxon>Tracheophyta</taxon>
        <taxon>Spermatophyta</taxon>
        <taxon>Magnoliopsida</taxon>
        <taxon>Liliopsida</taxon>
        <taxon>Poales</taxon>
        <taxon>Poaceae</taxon>
        <taxon>PACMAD clade</taxon>
        <taxon>Arundinoideae</taxon>
        <taxon>Arundineae</taxon>
        <taxon>Arundo</taxon>
    </lineage>
</organism>
<reference evidence="1" key="2">
    <citation type="journal article" date="2015" name="Data Brief">
        <title>Shoot transcriptome of the giant reed, Arundo donax.</title>
        <authorList>
            <person name="Barrero R.A."/>
            <person name="Guerrero F.D."/>
            <person name="Moolhuijzen P."/>
            <person name="Goolsby J.A."/>
            <person name="Tidwell J."/>
            <person name="Bellgard S.E."/>
            <person name="Bellgard M.I."/>
        </authorList>
    </citation>
    <scope>NUCLEOTIDE SEQUENCE</scope>
    <source>
        <tissue evidence="1">Shoot tissue taken approximately 20 cm above the soil surface</tissue>
    </source>
</reference>